<dbReference type="InterPro" id="IPR037873">
    <property type="entry name" value="BamE-like"/>
</dbReference>
<evidence type="ECO:0000259" key="3">
    <source>
        <dbReference type="Pfam" id="PF04355"/>
    </source>
</evidence>
<organism evidence="4 5">
    <name type="scientific">Ramlibacter aurantiacus</name>
    <dbReference type="NCBI Taxonomy" id="2801330"/>
    <lineage>
        <taxon>Bacteria</taxon>
        <taxon>Pseudomonadati</taxon>
        <taxon>Pseudomonadota</taxon>
        <taxon>Betaproteobacteria</taxon>
        <taxon>Burkholderiales</taxon>
        <taxon>Comamonadaceae</taxon>
        <taxon>Ramlibacter</taxon>
    </lineage>
</organism>
<evidence type="ECO:0000256" key="2">
    <source>
        <dbReference type="ARBA" id="ARBA00023136"/>
    </source>
</evidence>
<dbReference type="Proteomes" id="UP000613011">
    <property type="component" value="Unassembled WGS sequence"/>
</dbReference>
<dbReference type="InterPro" id="IPR007450">
    <property type="entry name" value="BamE_dom"/>
</dbReference>
<accession>A0A936ZEL6</accession>
<evidence type="ECO:0000313" key="5">
    <source>
        <dbReference type="Proteomes" id="UP000613011"/>
    </source>
</evidence>
<comment type="caution">
    <text evidence="4">The sequence shown here is derived from an EMBL/GenBank/DDBJ whole genome shotgun (WGS) entry which is preliminary data.</text>
</comment>
<name>A0A936ZEL6_9BURK</name>
<proteinExistence type="predicted"/>
<evidence type="ECO:0000313" key="4">
    <source>
        <dbReference type="EMBL" id="MBL0420129.1"/>
    </source>
</evidence>
<dbReference type="Pfam" id="PF04355">
    <property type="entry name" value="BamE"/>
    <property type="match status" value="1"/>
</dbReference>
<dbReference type="GO" id="GO:0019867">
    <property type="term" value="C:outer membrane"/>
    <property type="evidence" value="ECO:0007669"/>
    <property type="project" value="InterPro"/>
</dbReference>
<keyword evidence="1" id="KW-0732">Signal</keyword>
<feature type="domain" description="Outer membrane protein assembly factor BamE" evidence="3">
    <location>
        <begin position="92"/>
        <end position="155"/>
    </location>
</feature>
<reference evidence="4" key="1">
    <citation type="submission" date="2021-01" db="EMBL/GenBank/DDBJ databases">
        <title>Ramlibacter sp. strain AW1 16S ribosomal RNA gene Genome sequencing and assembly.</title>
        <authorList>
            <person name="Kang M."/>
        </authorList>
    </citation>
    <scope>NUCLEOTIDE SEQUENCE</scope>
    <source>
        <strain evidence="4">AW1</strain>
    </source>
</reference>
<keyword evidence="2" id="KW-0472">Membrane</keyword>
<protein>
    <submittedName>
        <fullName evidence="4">Outer membrane protein assembly factor BamE</fullName>
    </submittedName>
</protein>
<dbReference type="EMBL" id="JAEQNA010000001">
    <property type="protein sequence ID" value="MBL0420129.1"/>
    <property type="molecule type" value="Genomic_DNA"/>
</dbReference>
<dbReference type="AlphaFoldDB" id="A0A936ZEL6"/>
<evidence type="ECO:0000256" key="1">
    <source>
        <dbReference type="ARBA" id="ARBA00022729"/>
    </source>
</evidence>
<dbReference type="Gene3D" id="3.30.1450.10">
    <property type="match status" value="1"/>
</dbReference>
<keyword evidence="5" id="KW-1185">Reference proteome</keyword>
<dbReference type="PROSITE" id="PS51257">
    <property type="entry name" value="PROKAR_LIPOPROTEIN"/>
    <property type="match status" value="1"/>
</dbReference>
<sequence length="169" mass="19262">MLSARPSRTRLGCALVLSAVLVLSGCDQQRISELREGVATEADVRARFGDPEAVWDAPGGGRTLEYNRNPAGHYNYMITIGPDGRMSALRQVLQPATFEKIQPGMTMEQVRRTLGKPAMQENFPRRNEAAWSWRWMKPPNTSSLFTVWFDRDWRVVRSEVRPDPETEVR</sequence>
<gene>
    <name evidence="4" type="primary">bamE</name>
    <name evidence="4" type="ORF">JI739_07185</name>
</gene>